<dbReference type="InterPro" id="IPR047057">
    <property type="entry name" value="MerR_fam"/>
</dbReference>
<dbReference type="Proteomes" id="UP001141259">
    <property type="component" value="Unassembled WGS sequence"/>
</dbReference>
<dbReference type="InterPro" id="IPR010499">
    <property type="entry name" value="AraC_E-bd"/>
</dbReference>
<dbReference type="GO" id="GO:0003700">
    <property type="term" value="F:DNA-binding transcription factor activity"/>
    <property type="evidence" value="ECO:0007669"/>
    <property type="project" value="InterPro"/>
</dbReference>
<proteinExistence type="predicted"/>
<protein>
    <submittedName>
        <fullName evidence="4">MerR family transcriptional regulator</fullName>
    </submittedName>
</protein>
<reference evidence="4" key="1">
    <citation type="submission" date="2022-08" db="EMBL/GenBank/DDBJ databases">
        <authorList>
            <person name="Tistechok S."/>
            <person name="Samborskyy M."/>
            <person name="Roman I."/>
        </authorList>
    </citation>
    <scope>NUCLEOTIDE SEQUENCE</scope>
    <source>
        <strain evidence="4">DSM 103496</strain>
    </source>
</reference>
<dbReference type="Gene3D" id="1.10.1660.10">
    <property type="match status" value="1"/>
</dbReference>
<dbReference type="PANTHER" id="PTHR30204:SF97">
    <property type="entry name" value="MERR FAMILY REGULATORY PROTEIN"/>
    <property type="match status" value="1"/>
</dbReference>
<comment type="caution">
    <text evidence="4">The sequence shown here is derived from an EMBL/GenBank/DDBJ whole genome shotgun (WGS) entry which is preliminary data.</text>
</comment>
<dbReference type="SMART" id="SM00871">
    <property type="entry name" value="AraC_E_bind"/>
    <property type="match status" value="1"/>
</dbReference>
<organism evidence="4 5">
    <name type="scientific">Umezawaea endophytica</name>
    <dbReference type="NCBI Taxonomy" id="1654476"/>
    <lineage>
        <taxon>Bacteria</taxon>
        <taxon>Bacillati</taxon>
        <taxon>Actinomycetota</taxon>
        <taxon>Actinomycetes</taxon>
        <taxon>Pseudonocardiales</taxon>
        <taxon>Pseudonocardiaceae</taxon>
        <taxon>Umezawaea</taxon>
    </lineage>
</organism>
<dbReference type="InterPro" id="IPR009061">
    <property type="entry name" value="DNA-bd_dom_put_sf"/>
</dbReference>
<dbReference type="PROSITE" id="PS50937">
    <property type="entry name" value="HTH_MERR_2"/>
    <property type="match status" value="1"/>
</dbReference>
<keyword evidence="5" id="KW-1185">Reference proteome</keyword>
<evidence type="ECO:0000259" key="3">
    <source>
        <dbReference type="PROSITE" id="PS50937"/>
    </source>
</evidence>
<dbReference type="SUPFAM" id="SSF46955">
    <property type="entry name" value="Putative DNA-binding domain"/>
    <property type="match status" value="1"/>
</dbReference>
<name>A0A9X3AEJ7_9PSEU</name>
<dbReference type="EMBL" id="JANYMP010000004">
    <property type="protein sequence ID" value="MCS7477362.1"/>
    <property type="molecule type" value="Genomic_DNA"/>
</dbReference>
<dbReference type="AlphaFoldDB" id="A0A9X3AEJ7"/>
<accession>A0A9X3AEJ7</accession>
<dbReference type="SUPFAM" id="SSF55136">
    <property type="entry name" value="Probable bacterial effector-binding domain"/>
    <property type="match status" value="1"/>
</dbReference>
<dbReference type="SMART" id="SM00422">
    <property type="entry name" value="HTH_MERR"/>
    <property type="match status" value="1"/>
</dbReference>
<evidence type="ECO:0000256" key="2">
    <source>
        <dbReference type="SAM" id="Coils"/>
    </source>
</evidence>
<evidence type="ECO:0000313" key="5">
    <source>
        <dbReference type="Proteomes" id="UP001141259"/>
    </source>
</evidence>
<dbReference type="Gene3D" id="3.20.80.10">
    <property type="entry name" value="Regulatory factor, effector binding domain"/>
    <property type="match status" value="1"/>
</dbReference>
<dbReference type="InterPro" id="IPR000551">
    <property type="entry name" value="MerR-type_HTH_dom"/>
</dbReference>
<feature type="coiled-coil region" evidence="2">
    <location>
        <begin position="81"/>
        <end position="108"/>
    </location>
</feature>
<dbReference type="RefSeq" id="WP_259622869.1">
    <property type="nucleotide sequence ID" value="NZ_JANYMP010000004.1"/>
</dbReference>
<evidence type="ECO:0000313" key="4">
    <source>
        <dbReference type="EMBL" id="MCS7477362.1"/>
    </source>
</evidence>
<evidence type="ECO:0000256" key="1">
    <source>
        <dbReference type="ARBA" id="ARBA00023125"/>
    </source>
</evidence>
<dbReference type="GO" id="GO:0003677">
    <property type="term" value="F:DNA binding"/>
    <property type="evidence" value="ECO:0007669"/>
    <property type="project" value="UniProtKB-KW"/>
</dbReference>
<feature type="domain" description="HTH merR-type" evidence="3">
    <location>
        <begin position="4"/>
        <end position="74"/>
    </location>
</feature>
<dbReference type="CDD" id="cd01107">
    <property type="entry name" value="HTH_BmrR"/>
    <property type="match status" value="1"/>
</dbReference>
<sequence length="265" mass="28252">MAVLLSIGEFATMTRLSRKALRHYHDVGVLEPAKIDPETGYRFYDTSQVRSAHLIRRFRELDMPVAEVKAVLEAPSESVRNEVIEAHLRRLEEQAERTREAIASLRVLLGSRSSDSSADPPIGFRSEPAVAAAAVTAVVGIDSVVEWWKGAVSEISTVLSGAGVTPSGVVGGLYSIELFSEEEGEASVFVPVDVVVPPVGRVHMVTVPAASLAVAVHSGPAEDQTYGQLGTFVAERGIGAAGPVREYYVEGGVEICWPVTSVASV</sequence>
<gene>
    <name evidence="4" type="ORF">NZH93_10905</name>
</gene>
<dbReference type="PANTHER" id="PTHR30204">
    <property type="entry name" value="REDOX-CYCLING DRUG-SENSING TRANSCRIPTIONAL ACTIVATOR SOXR"/>
    <property type="match status" value="1"/>
</dbReference>
<keyword evidence="2" id="KW-0175">Coiled coil</keyword>
<keyword evidence="1" id="KW-0238">DNA-binding</keyword>
<dbReference type="Pfam" id="PF13411">
    <property type="entry name" value="MerR_1"/>
    <property type="match status" value="1"/>
</dbReference>
<dbReference type="InterPro" id="IPR011256">
    <property type="entry name" value="Reg_factor_effector_dom_sf"/>
</dbReference>